<dbReference type="AlphaFoldDB" id="A0AAW2XNW0"/>
<evidence type="ECO:0000259" key="2">
    <source>
        <dbReference type="Pfam" id="PF22936"/>
    </source>
</evidence>
<name>A0AAW2XNW0_9LAMI</name>
<sequence>MYQVQQSSKVNYVSEKNKNINPNGARKKRKAFDSDSKKKHVTYYHCGKKVCQEYCRFKKKLKKEGMTNVQVAETNVEKIIAIVLNLHIGMNRFKYYKDAAEGQQVLMENANTTTVLGKENVEVQFTYGKKLLTNILHDPEFCKNLVSAAILSKKGLKTVIETDKLIVTKNGEIVGKGYYCIGTSKLCTTMNVMKKLIILLMFSSVLYLLYGIED</sequence>
<feature type="transmembrane region" description="Helical" evidence="1">
    <location>
        <begin position="196"/>
        <end position="212"/>
    </location>
</feature>
<evidence type="ECO:0000313" key="3">
    <source>
        <dbReference type="EMBL" id="KAL0453540.1"/>
    </source>
</evidence>
<accession>A0AAW2XNW0</accession>
<dbReference type="PANTHER" id="PTHR47592">
    <property type="entry name" value="PBF68 PROTEIN"/>
    <property type="match status" value="1"/>
</dbReference>
<dbReference type="Pfam" id="PF22936">
    <property type="entry name" value="Pol_BBD"/>
    <property type="match status" value="1"/>
</dbReference>
<keyword evidence="1" id="KW-0472">Membrane</keyword>
<organism evidence="3">
    <name type="scientific">Sesamum latifolium</name>
    <dbReference type="NCBI Taxonomy" id="2727402"/>
    <lineage>
        <taxon>Eukaryota</taxon>
        <taxon>Viridiplantae</taxon>
        <taxon>Streptophyta</taxon>
        <taxon>Embryophyta</taxon>
        <taxon>Tracheophyta</taxon>
        <taxon>Spermatophyta</taxon>
        <taxon>Magnoliopsida</taxon>
        <taxon>eudicotyledons</taxon>
        <taxon>Gunneridae</taxon>
        <taxon>Pentapetalae</taxon>
        <taxon>asterids</taxon>
        <taxon>lamiids</taxon>
        <taxon>Lamiales</taxon>
        <taxon>Pedaliaceae</taxon>
        <taxon>Sesamum</taxon>
    </lineage>
</organism>
<dbReference type="EMBL" id="JACGWN010000004">
    <property type="protein sequence ID" value="KAL0453540.1"/>
    <property type="molecule type" value="Genomic_DNA"/>
</dbReference>
<proteinExistence type="predicted"/>
<keyword evidence="1" id="KW-1133">Transmembrane helix</keyword>
<dbReference type="InterPro" id="IPR054722">
    <property type="entry name" value="PolX-like_BBD"/>
</dbReference>
<comment type="caution">
    <text evidence="3">The sequence shown here is derived from an EMBL/GenBank/DDBJ whole genome shotgun (WGS) entry which is preliminary data.</text>
</comment>
<feature type="domain" description="Retrovirus-related Pol polyprotein from transposon TNT 1-94-like beta-barrel" evidence="2">
    <location>
        <begin position="92"/>
        <end position="155"/>
    </location>
</feature>
<protein>
    <recommendedName>
        <fullName evidence="2">Retrovirus-related Pol polyprotein from transposon TNT 1-94-like beta-barrel domain-containing protein</fullName>
    </recommendedName>
</protein>
<reference evidence="3" key="1">
    <citation type="submission" date="2020-06" db="EMBL/GenBank/DDBJ databases">
        <authorList>
            <person name="Li T."/>
            <person name="Hu X."/>
            <person name="Zhang T."/>
            <person name="Song X."/>
            <person name="Zhang H."/>
            <person name="Dai N."/>
            <person name="Sheng W."/>
            <person name="Hou X."/>
            <person name="Wei L."/>
        </authorList>
    </citation>
    <scope>NUCLEOTIDE SEQUENCE</scope>
    <source>
        <strain evidence="3">KEN1</strain>
        <tissue evidence="3">Leaf</tissue>
    </source>
</reference>
<dbReference type="PANTHER" id="PTHR47592:SF27">
    <property type="entry name" value="OS08G0421700 PROTEIN"/>
    <property type="match status" value="1"/>
</dbReference>
<reference evidence="3" key="2">
    <citation type="journal article" date="2024" name="Plant">
        <title>Genomic evolution and insights into agronomic trait innovations of Sesamum species.</title>
        <authorList>
            <person name="Miao H."/>
            <person name="Wang L."/>
            <person name="Qu L."/>
            <person name="Liu H."/>
            <person name="Sun Y."/>
            <person name="Le M."/>
            <person name="Wang Q."/>
            <person name="Wei S."/>
            <person name="Zheng Y."/>
            <person name="Lin W."/>
            <person name="Duan Y."/>
            <person name="Cao H."/>
            <person name="Xiong S."/>
            <person name="Wang X."/>
            <person name="Wei L."/>
            <person name="Li C."/>
            <person name="Ma Q."/>
            <person name="Ju M."/>
            <person name="Zhao R."/>
            <person name="Li G."/>
            <person name="Mu C."/>
            <person name="Tian Q."/>
            <person name="Mei H."/>
            <person name="Zhang T."/>
            <person name="Gao T."/>
            <person name="Zhang H."/>
        </authorList>
    </citation>
    <scope>NUCLEOTIDE SEQUENCE</scope>
    <source>
        <strain evidence="3">KEN1</strain>
    </source>
</reference>
<evidence type="ECO:0000256" key="1">
    <source>
        <dbReference type="SAM" id="Phobius"/>
    </source>
</evidence>
<gene>
    <name evidence="3" type="ORF">Slati_1332100</name>
</gene>
<keyword evidence="1" id="KW-0812">Transmembrane</keyword>